<name>A0A433T6G9_ELYCH</name>
<dbReference type="InterPro" id="IPR029000">
    <property type="entry name" value="Cyclophilin-like_dom_sf"/>
</dbReference>
<feature type="chain" id="PRO_5018812797" description="Peptidyl-prolyl cis-trans isomerase" evidence="5">
    <location>
        <begin position="22"/>
        <end position="207"/>
    </location>
</feature>
<proteinExistence type="inferred from homology"/>
<keyword evidence="3 5" id="KW-0697">Rotamase</keyword>
<dbReference type="PROSITE" id="PS50072">
    <property type="entry name" value="CSA_PPIASE_2"/>
    <property type="match status" value="1"/>
</dbReference>
<feature type="signal peptide" evidence="5">
    <location>
        <begin position="1"/>
        <end position="21"/>
    </location>
</feature>
<dbReference type="GO" id="GO:0016018">
    <property type="term" value="F:cyclosporin A binding"/>
    <property type="evidence" value="ECO:0007669"/>
    <property type="project" value="TreeGrafter"/>
</dbReference>
<dbReference type="Proteomes" id="UP000271974">
    <property type="component" value="Unassembled WGS sequence"/>
</dbReference>
<comment type="function">
    <text evidence="5">PPIases accelerate the folding of proteins. It catalyzes the cis-trans isomerization of proline imidic peptide bonds in oligopeptides.</text>
</comment>
<reference evidence="7 8" key="1">
    <citation type="submission" date="2019-01" db="EMBL/GenBank/DDBJ databases">
        <title>A draft genome assembly of the solar-powered sea slug Elysia chlorotica.</title>
        <authorList>
            <person name="Cai H."/>
            <person name="Li Q."/>
            <person name="Fang X."/>
            <person name="Li J."/>
            <person name="Curtis N.E."/>
            <person name="Altenburger A."/>
            <person name="Shibata T."/>
            <person name="Feng M."/>
            <person name="Maeda T."/>
            <person name="Schwartz J.A."/>
            <person name="Shigenobu S."/>
            <person name="Lundholm N."/>
            <person name="Nishiyama T."/>
            <person name="Yang H."/>
            <person name="Hasebe M."/>
            <person name="Li S."/>
            <person name="Pierce S.K."/>
            <person name="Wang J."/>
        </authorList>
    </citation>
    <scope>NUCLEOTIDE SEQUENCE [LARGE SCALE GENOMIC DNA]</scope>
    <source>
        <strain evidence="7">EC2010</strain>
        <tissue evidence="7">Whole organism of an adult</tissue>
    </source>
</reference>
<evidence type="ECO:0000256" key="2">
    <source>
        <dbReference type="ARBA" id="ARBA00022729"/>
    </source>
</evidence>
<dbReference type="PRINTS" id="PR00153">
    <property type="entry name" value="CSAPPISMRASE"/>
</dbReference>
<dbReference type="PANTHER" id="PTHR11071:SF561">
    <property type="entry name" value="PEPTIDYL-PROLYL CIS-TRANS ISOMERASE D-RELATED"/>
    <property type="match status" value="1"/>
</dbReference>
<dbReference type="InterPro" id="IPR020892">
    <property type="entry name" value="Cyclophilin-type_PPIase_CS"/>
</dbReference>
<evidence type="ECO:0000256" key="1">
    <source>
        <dbReference type="ARBA" id="ARBA00000971"/>
    </source>
</evidence>
<dbReference type="EC" id="5.2.1.8" evidence="5"/>
<gene>
    <name evidence="7" type="ORF">EGW08_015093</name>
</gene>
<dbReference type="OrthoDB" id="193499at2759"/>
<protein>
    <recommendedName>
        <fullName evidence="5">Peptidyl-prolyl cis-trans isomerase</fullName>
        <shortName evidence="5">PPIase</shortName>
        <ecNumber evidence="5">5.2.1.8</ecNumber>
    </recommendedName>
</protein>
<feature type="domain" description="PPIase cyclophilin-type" evidence="6">
    <location>
        <begin position="32"/>
        <end position="189"/>
    </location>
</feature>
<evidence type="ECO:0000256" key="3">
    <source>
        <dbReference type="ARBA" id="ARBA00023110"/>
    </source>
</evidence>
<dbReference type="Gene3D" id="2.40.100.10">
    <property type="entry name" value="Cyclophilin-like"/>
    <property type="match status" value="1"/>
</dbReference>
<accession>A0A433T6G9</accession>
<evidence type="ECO:0000259" key="6">
    <source>
        <dbReference type="PROSITE" id="PS50072"/>
    </source>
</evidence>
<organism evidence="7 8">
    <name type="scientific">Elysia chlorotica</name>
    <name type="common">Eastern emerald elysia</name>
    <name type="synonym">Sea slug</name>
    <dbReference type="NCBI Taxonomy" id="188477"/>
    <lineage>
        <taxon>Eukaryota</taxon>
        <taxon>Metazoa</taxon>
        <taxon>Spiralia</taxon>
        <taxon>Lophotrochozoa</taxon>
        <taxon>Mollusca</taxon>
        <taxon>Gastropoda</taxon>
        <taxon>Heterobranchia</taxon>
        <taxon>Euthyneura</taxon>
        <taxon>Panpulmonata</taxon>
        <taxon>Sacoglossa</taxon>
        <taxon>Placobranchoidea</taxon>
        <taxon>Plakobranchidae</taxon>
        <taxon>Elysia</taxon>
    </lineage>
</organism>
<dbReference type="STRING" id="188477.A0A433T6G9"/>
<evidence type="ECO:0000256" key="5">
    <source>
        <dbReference type="RuleBase" id="RU363019"/>
    </source>
</evidence>
<dbReference type="FunFam" id="2.40.100.10:FF:000001">
    <property type="entry name" value="Peptidyl-prolyl cis-trans isomerase"/>
    <property type="match status" value="1"/>
</dbReference>
<sequence length="207" mass="22472">MQLGIIPRLLLIGSFVAIGSGNRAPLVTDRVYFDVSVDDTFLGTIVLGLFGDTAEKTARNFLELASHKNGYGYQGTKFHRIISDFMIQGGDYVKGDGSGVGSIYGGYFDDENFALKHLGPGWLSMANAGKNTNGCQFFITLIPTPWLDGHHTVFGKVLEGMDVVEKISKTPTDANDKPTSDVVITNSRVEPARDKQIYVELSSTEAS</sequence>
<dbReference type="GO" id="GO:0006457">
    <property type="term" value="P:protein folding"/>
    <property type="evidence" value="ECO:0007669"/>
    <property type="project" value="InterPro"/>
</dbReference>
<comment type="caution">
    <text evidence="7">The sequence shown here is derived from an EMBL/GenBank/DDBJ whole genome shotgun (WGS) entry which is preliminary data.</text>
</comment>
<evidence type="ECO:0000313" key="8">
    <source>
        <dbReference type="Proteomes" id="UP000271974"/>
    </source>
</evidence>
<keyword evidence="8" id="KW-1185">Reference proteome</keyword>
<comment type="catalytic activity">
    <reaction evidence="1 5">
        <text>[protein]-peptidylproline (omega=180) = [protein]-peptidylproline (omega=0)</text>
        <dbReference type="Rhea" id="RHEA:16237"/>
        <dbReference type="Rhea" id="RHEA-COMP:10747"/>
        <dbReference type="Rhea" id="RHEA-COMP:10748"/>
        <dbReference type="ChEBI" id="CHEBI:83833"/>
        <dbReference type="ChEBI" id="CHEBI:83834"/>
        <dbReference type="EC" id="5.2.1.8"/>
    </reaction>
</comment>
<dbReference type="EMBL" id="RQTK01000607">
    <property type="protein sequence ID" value="RUS77137.1"/>
    <property type="molecule type" value="Genomic_DNA"/>
</dbReference>
<dbReference type="PROSITE" id="PS00170">
    <property type="entry name" value="CSA_PPIASE_1"/>
    <property type="match status" value="1"/>
</dbReference>
<keyword evidence="4 5" id="KW-0413">Isomerase</keyword>
<evidence type="ECO:0000256" key="4">
    <source>
        <dbReference type="ARBA" id="ARBA00023235"/>
    </source>
</evidence>
<keyword evidence="2 5" id="KW-0732">Signal</keyword>
<dbReference type="GO" id="GO:0003755">
    <property type="term" value="F:peptidyl-prolyl cis-trans isomerase activity"/>
    <property type="evidence" value="ECO:0007669"/>
    <property type="project" value="UniProtKB-UniRule"/>
</dbReference>
<dbReference type="AlphaFoldDB" id="A0A433T6G9"/>
<dbReference type="Pfam" id="PF00160">
    <property type="entry name" value="Pro_isomerase"/>
    <property type="match status" value="1"/>
</dbReference>
<dbReference type="InterPro" id="IPR002130">
    <property type="entry name" value="Cyclophilin-type_PPIase_dom"/>
</dbReference>
<dbReference type="PANTHER" id="PTHR11071">
    <property type="entry name" value="PEPTIDYL-PROLYL CIS-TRANS ISOMERASE"/>
    <property type="match status" value="1"/>
</dbReference>
<evidence type="ECO:0000313" key="7">
    <source>
        <dbReference type="EMBL" id="RUS77137.1"/>
    </source>
</evidence>
<comment type="similarity">
    <text evidence="5">Belongs to the cyclophilin-type PPIase family.</text>
</comment>
<dbReference type="GO" id="GO:0005737">
    <property type="term" value="C:cytoplasm"/>
    <property type="evidence" value="ECO:0007669"/>
    <property type="project" value="TreeGrafter"/>
</dbReference>
<dbReference type="SUPFAM" id="SSF50891">
    <property type="entry name" value="Cyclophilin-like"/>
    <property type="match status" value="1"/>
</dbReference>